<proteinExistence type="inferred from homology"/>
<dbReference type="SMART" id="SM00954">
    <property type="entry name" value="RelA_SpoT"/>
    <property type="match status" value="1"/>
</dbReference>
<dbReference type="AlphaFoldDB" id="A0A1G2LRA4"/>
<dbReference type="SUPFAM" id="SSF81301">
    <property type="entry name" value="Nucleotidyltransferase"/>
    <property type="match status" value="1"/>
</dbReference>
<feature type="domain" description="TGS" evidence="3">
    <location>
        <begin position="435"/>
        <end position="496"/>
    </location>
</feature>
<dbReference type="EMBL" id="MHQZ01000037">
    <property type="protein sequence ID" value="OHA13331.1"/>
    <property type="molecule type" value="Genomic_DNA"/>
</dbReference>
<dbReference type="InterPro" id="IPR033655">
    <property type="entry name" value="TGS_RelA/SpoT"/>
</dbReference>
<dbReference type="InterPro" id="IPR012676">
    <property type="entry name" value="TGS-like"/>
</dbReference>
<dbReference type="Gene3D" id="3.10.20.30">
    <property type="match status" value="1"/>
</dbReference>
<name>A0A1G2LRA4_9BACT</name>
<dbReference type="CDD" id="cd04876">
    <property type="entry name" value="ACT_RelA-SpoT"/>
    <property type="match status" value="1"/>
</dbReference>
<dbReference type="PROSITE" id="PS51880">
    <property type="entry name" value="TGS"/>
    <property type="match status" value="1"/>
</dbReference>
<comment type="caution">
    <text evidence="4">The sequence shown here is derived from an EMBL/GenBank/DDBJ whole genome shotgun (WGS) entry which is preliminary data.</text>
</comment>
<dbReference type="SUPFAM" id="SSF81271">
    <property type="entry name" value="TGS-like"/>
    <property type="match status" value="1"/>
</dbReference>
<dbReference type="InterPro" id="IPR043519">
    <property type="entry name" value="NT_sf"/>
</dbReference>
<dbReference type="Proteomes" id="UP000178302">
    <property type="component" value="Unassembled WGS sequence"/>
</dbReference>
<dbReference type="InterPro" id="IPR007685">
    <property type="entry name" value="RelA_SpoT"/>
</dbReference>
<dbReference type="FunFam" id="1.10.3210.10:FF:000001">
    <property type="entry name" value="GTP pyrophosphokinase RelA"/>
    <property type="match status" value="1"/>
</dbReference>
<comment type="similarity">
    <text evidence="1">Belongs to the relA/spoT family.</text>
</comment>
<dbReference type="CDD" id="cd05399">
    <property type="entry name" value="NT_Rel-Spo_like"/>
    <property type="match status" value="1"/>
</dbReference>
<gene>
    <name evidence="4" type="ORF">A2909_00420</name>
</gene>
<dbReference type="InterPro" id="IPR002912">
    <property type="entry name" value="ACT_dom"/>
</dbReference>
<dbReference type="NCBIfam" id="TIGR00691">
    <property type="entry name" value="spoT_relA"/>
    <property type="match status" value="1"/>
</dbReference>
<dbReference type="PROSITE" id="PS51671">
    <property type="entry name" value="ACT"/>
    <property type="match status" value="1"/>
</dbReference>
<evidence type="ECO:0000313" key="4">
    <source>
        <dbReference type="EMBL" id="OHA13331.1"/>
    </source>
</evidence>
<dbReference type="SUPFAM" id="SSF55021">
    <property type="entry name" value="ACT-like"/>
    <property type="match status" value="1"/>
</dbReference>
<dbReference type="InterPro" id="IPR045865">
    <property type="entry name" value="ACT-like_dom_sf"/>
</dbReference>
<accession>A0A1G2LRA4</accession>
<evidence type="ECO:0000313" key="5">
    <source>
        <dbReference type="Proteomes" id="UP000178302"/>
    </source>
</evidence>
<dbReference type="CDD" id="cd01668">
    <property type="entry name" value="TGS_RSH"/>
    <property type="match status" value="1"/>
</dbReference>
<protein>
    <recommendedName>
        <fullName evidence="6">TGS domain-containing protein</fullName>
    </recommendedName>
</protein>
<dbReference type="PANTHER" id="PTHR21262">
    <property type="entry name" value="GUANOSINE-3',5'-BIS DIPHOSPHATE 3'-PYROPHOSPHOHYDROLASE"/>
    <property type="match status" value="1"/>
</dbReference>
<dbReference type="Pfam" id="PF02824">
    <property type="entry name" value="TGS"/>
    <property type="match status" value="1"/>
</dbReference>
<dbReference type="PANTHER" id="PTHR21262:SF31">
    <property type="entry name" value="GTP PYROPHOSPHOKINASE"/>
    <property type="match status" value="1"/>
</dbReference>
<evidence type="ECO:0000256" key="1">
    <source>
        <dbReference type="RuleBase" id="RU003847"/>
    </source>
</evidence>
<dbReference type="InterPro" id="IPR012675">
    <property type="entry name" value="Beta-grasp_dom_sf"/>
</dbReference>
<dbReference type="Pfam" id="PF13291">
    <property type="entry name" value="ACT_4"/>
    <property type="match status" value="1"/>
</dbReference>
<feature type="domain" description="ACT" evidence="2">
    <location>
        <begin position="539"/>
        <end position="611"/>
    </location>
</feature>
<dbReference type="InterPro" id="IPR004811">
    <property type="entry name" value="RelA/Spo_fam"/>
</dbReference>
<dbReference type="Gene3D" id="3.30.460.10">
    <property type="entry name" value="Beta Polymerase, domain 2"/>
    <property type="match status" value="1"/>
</dbReference>
<dbReference type="Gene3D" id="3.30.70.260">
    <property type="match status" value="1"/>
</dbReference>
<sequence length="611" mass="70079">MKGKQNEESFSTAAQNGLNAISHLGKSHCQIIKKLYNILMRKDVISWEEFSKNAEIDKMPPKEQAFIERAFYFAEEAHEGQKRLSGEPYALHPINIAQNIASSKLDATTIAAALLHDTIEDSKITLKQIRKEFGNDVAFLVNGVTKVNTIKYKGIERTIESIKKMFLAIAEDVRVVILKLYDRLNNMETLYVHPKNKQQRIALETLEIYASIADRLGMGDLKAKLEDMAFPYVYPKEYEWLKSRLKEKMHEREEYLKKLTPEVVKELKKENIHPVDVLYRAKHLYSIWRKLTKNNMDFSSINDLAAIRIIVKNIEECYAALGIIHKLWRPFPGRIKDYIALPKPNGYQSLHTTVFCKDRKTTEFQIRTADMQAEAEYGIAAHWAWDEEGKPKSGLQTQHKKFSWVKQLQEWQKEFYQNSASEDFLESLKIDFFKDRIFALTPKGDVIDLPEGSTPVDFAYNIHSDLGDQISGAKVNGKLTALSQQLSSGDIVEIITQKNKKPKIEWLSFVKSQIAKNKIRAHIKKSNIILNEKPPENIKFILKVEDRVGLIKDVASVFSKSKINIHSLSGDASEAASHQISLSFTPKSRKQAELMKIKLKNIKGIYEIIEP</sequence>
<dbReference type="Gene3D" id="1.10.3210.10">
    <property type="entry name" value="Hypothetical protein af1432"/>
    <property type="match status" value="1"/>
</dbReference>
<organism evidence="4 5">
    <name type="scientific">Candidatus Tagabacteria bacterium RIFCSPLOWO2_01_FULL_39_11</name>
    <dbReference type="NCBI Taxonomy" id="1802295"/>
    <lineage>
        <taxon>Bacteria</taxon>
        <taxon>Candidatus Tagaibacteriota</taxon>
    </lineage>
</organism>
<comment type="function">
    <text evidence="1">In eubacteria ppGpp (guanosine 3'-diphosphate 5'-diphosphate) is a mediator of the stringent response that coordinates a variety of cellular activities in response to changes in nutritional abundance.</text>
</comment>
<evidence type="ECO:0000259" key="3">
    <source>
        <dbReference type="PROSITE" id="PS51880"/>
    </source>
</evidence>
<dbReference type="Pfam" id="PF13328">
    <property type="entry name" value="HD_4"/>
    <property type="match status" value="1"/>
</dbReference>
<dbReference type="InterPro" id="IPR004095">
    <property type="entry name" value="TGS"/>
</dbReference>
<dbReference type="GO" id="GO:0005886">
    <property type="term" value="C:plasma membrane"/>
    <property type="evidence" value="ECO:0007669"/>
    <property type="project" value="TreeGrafter"/>
</dbReference>
<dbReference type="GO" id="GO:0015969">
    <property type="term" value="P:guanosine tetraphosphate metabolic process"/>
    <property type="evidence" value="ECO:0007669"/>
    <property type="project" value="InterPro"/>
</dbReference>
<dbReference type="SUPFAM" id="SSF109604">
    <property type="entry name" value="HD-domain/PDEase-like"/>
    <property type="match status" value="1"/>
</dbReference>
<dbReference type="FunFam" id="3.10.20.30:FF:000002">
    <property type="entry name" value="GTP pyrophosphokinase (RelA/SpoT)"/>
    <property type="match status" value="1"/>
</dbReference>
<evidence type="ECO:0008006" key="6">
    <source>
        <dbReference type="Google" id="ProtNLM"/>
    </source>
</evidence>
<evidence type="ECO:0000259" key="2">
    <source>
        <dbReference type="PROSITE" id="PS51671"/>
    </source>
</evidence>
<reference evidence="4 5" key="1">
    <citation type="journal article" date="2016" name="Nat. Commun.">
        <title>Thousands of microbial genomes shed light on interconnected biogeochemical processes in an aquifer system.</title>
        <authorList>
            <person name="Anantharaman K."/>
            <person name="Brown C.T."/>
            <person name="Hug L.A."/>
            <person name="Sharon I."/>
            <person name="Castelle C.J."/>
            <person name="Probst A.J."/>
            <person name="Thomas B.C."/>
            <person name="Singh A."/>
            <person name="Wilkins M.J."/>
            <person name="Karaoz U."/>
            <person name="Brodie E.L."/>
            <person name="Williams K.H."/>
            <person name="Hubbard S.S."/>
            <person name="Banfield J.F."/>
        </authorList>
    </citation>
    <scope>NUCLEOTIDE SEQUENCE [LARGE SCALE GENOMIC DNA]</scope>
</reference>
<dbReference type="FunFam" id="3.30.460.10:FF:000001">
    <property type="entry name" value="GTP pyrophosphokinase RelA"/>
    <property type="match status" value="1"/>
</dbReference>
<dbReference type="Pfam" id="PF04607">
    <property type="entry name" value="RelA_SpoT"/>
    <property type="match status" value="1"/>
</dbReference>